<name>A0A671F497_RHIFE</name>
<sequence>MMEAEMNGDSVHFCTDNQNVSLHPPGPDSSAVSPAAPKTSRLVWATLAFMVVTIITFLMALFVVVLQNQRPTPEASASSQEFPGDNTTGQLPVELDNPYHSGRVAELQEAIQMFKDHVENSSTWSVEIQMLMCRMDNVSSQIQMFSGHLKNASADIQMVTGIRKDVNTLSFQTQMLRSSLEGASAELQKQKGDLEKANALNSQTQTFLQSSLENTSLELGVLSRGLENANTDIQALKAGLEMANSQAQLTNSSLKHANAQILVLRGNLDSVNDLKAQHQVLRNGLKGANTEIQKLKESLQNAKAVNSQTQTLLKGSLDNSSAEIQLLRGHLERAGNEIHLLKRGLETATAQTQMANGRLEQTDAHIQLLKTQLENANALNFDIRVLNDHLKNASREIKTLKEGMKGAAALNSKTRMLESNLQKANAEIQKLKGELENSKTLTTKIQEAQRSLETLHAAFASQEQRQKTQNQLLQLILQGWRAHGSNLYYFSKVKKSWHEAEQSCVSQGAHLASVTSAEEQAYLKEFTSTTYHWIGLTDRETEGSWHWVDGTPFNYAQSRAFWDDNQPDNWRHKDGQNEDCVHIQQKWNDMNCNSLYHWVCKKPFSKDVA</sequence>
<organism evidence="7 8">
    <name type="scientific">Rhinolophus ferrumequinum</name>
    <name type="common">Greater horseshoe bat</name>
    <dbReference type="NCBI Taxonomy" id="59479"/>
    <lineage>
        <taxon>Eukaryota</taxon>
        <taxon>Metazoa</taxon>
        <taxon>Chordata</taxon>
        <taxon>Craniata</taxon>
        <taxon>Vertebrata</taxon>
        <taxon>Euteleostomi</taxon>
        <taxon>Mammalia</taxon>
        <taxon>Eutheria</taxon>
        <taxon>Laurasiatheria</taxon>
        <taxon>Chiroptera</taxon>
        <taxon>Yinpterochiroptera</taxon>
        <taxon>Rhinolophoidea</taxon>
        <taxon>Rhinolophidae</taxon>
        <taxon>Rhinolophinae</taxon>
        <taxon>Rhinolophus</taxon>
    </lineage>
</organism>
<dbReference type="KEGG" id="rfq:117033366"/>
<dbReference type="FunCoup" id="A0A671F497">
    <property type="interactions" value="31"/>
</dbReference>
<evidence type="ECO:0000313" key="8">
    <source>
        <dbReference type="Proteomes" id="UP000472240"/>
    </source>
</evidence>
<reference evidence="8" key="3">
    <citation type="submission" date="2018-12" db="EMBL/GenBank/DDBJ databases">
        <title>G10K-VGP greater horseshoe bat female genome, primary haplotype.</title>
        <authorList>
            <person name="Teeling E."/>
            <person name="Myers G."/>
            <person name="Vernes S."/>
            <person name="Pippel M."/>
            <person name="Winkler S."/>
            <person name="Fedrigo O."/>
            <person name="Rhie A."/>
            <person name="Koren S."/>
            <person name="Phillippy A."/>
            <person name="Lewin H."/>
            <person name="Damas J."/>
            <person name="Howe K."/>
            <person name="Mountcastle J."/>
            <person name="Jarvis E.D."/>
        </authorList>
    </citation>
    <scope>NUCLEOTIDE SEQUENCE [LARGE SCALE GENOMIC DNA]</scope>
</reference>
<reference evidence="7 8" key="1">
    <citation type="journal article" date="2015" name="Annu Rev Anim Biosci">
        <title>The Genome 10K Project: a way forward.</title>
        <authorList>
            <person name="Koepfli K.P."/>
            <person name="Paten B."/>
            <person name="O'Brien S.J."/>
            <person name="Koepfli K.P."/>
            <person name="Paten B."/>
            <person name="Antunes A."/>
            <person name="Belov K."/>
            <person name="Bustamante C."/>
            <person name="Castoe T.A."/>
            <person name="Clawson H."/>
            <person name="Crawford A.J."/>
            <person name="Diekhans M."/>
            <person name="Distel D."/>
            <person name="Durbin R."/>
            <person name="Earl D."/>
            <person name="Fujita M.K."/>
            <person name="Gamble T."/>
            <person name="Georges A."/>
            <person name="Gemmell N."/>
            <person name="Gilbert M.T."/>
            <person name="Graves J.M."/>
            <person name="Green R.E."/>
            <person name="Hickey G."/>
            <person name="Jarvis E.D."/>
            <person name="Johnson W."/>
            <person name="Komissarov A."/>
            <person name="Korf I."/>
            <person name="Kuhn R."/>
            <person name="Larkin D.M."/>
            <person name="Lewin H."/>
            <person name="Lopez J.V."/>
            <person name="Ma J."/>
            <person name="Marques-Bonet T."/>
            <person name="Miller W."/>
            <person name="Murphy R."/>
            <person name="Pevzner P."/>
            <person name="Shapiro B."/>
            <person name="Steiner C."/>
            <person name="Tamazian G."/>
            <person name="Venkatesh B."/>
            <person name="Wang J."/>
            <person name="Wayne R."/>
            <person name="Wiley E."/>
            <person name="Yang H."/>
            <person name="Zhang G."/>
            <person name="Haussler D."/>
            <person name="Ryder O."/>
            <person name="O'Brien S.J."/>
        </authorList>
    </citation>
    <scope>NUCLEOTIDE SEQUENCE</scope>
</reference>
<evidence type="ECO:0000256" key="5">
    <source>
        <dbReference type="SAM" id="Phobius"/>
    </source>
</evidence>
<keyword evidence="5" id="KW-0812">Transmembrane</keyword>
<feature type="transmembrane region" description="Helical" evidence="5">
    <location>
        <begin position="42"/>
        <end position="66"/>
    </location>
</feature>
<dbReference type="Gene3D" id="1.20.5.170">
    <property type="match status" value="7"/>
</dbReference>
<gene>
    <name evidence="7" type="primary">CLEC4F</name>
</gene>
<evidence type="ECO:0000256" key="1">
    <source>
        <dbReference type="ARBA" id="ARBA00022734"/>
    </source>
</evidence>
<feature type="domain" description="C-type lectin" evidence="6">
    <location>
        <begin position="483"/>
        <end position="601"/>
    </location>
</feature>
<dbReference type="GeneTree" id="ENSGT01030000234575"/>
<keyword evidence="1" id="KW-0430">Lectin</keyword>
<feature type="coiled-coil region" evidence="3">
    <location>
        <begin position="359"/>
        <end position="465"/>
    </location>
</feature>
<dbReference type="PROSITE" id="PS00615">
    <property type="entry name" value="C_TYPE_LECTIN_1"/>
    <property type="match status" value="1"/>
</dbReference>
<keyword evidence="8" id="KW-1185">Reference proteome</keyword>
<feature type="coiled-coil region" evidence="3">
    <location>
        <begin position="285"/>
        <end position="312"/>
    </location>
</feature>
<dbReference type="Ensembl" id="ENSRFET00010022324.1">
    <property type="protein sequence ID" value="ENSRFEP00010020495.1"/>
    <property type="gene ID" value="ENSRFEG00010013827.1"/>
</dbReference>
<proteinExistence type="predicted"/>
<evidence type="ECO:0000256" key="4">
    <source>
        <dbReference type="SAM" id="MobiDB-lite"/>
    </source>
</evidence>
<dbReference type="OMA" id="LSFQTQM"/>
<dbReference type="Gene3D" id="3.10.100.10">
    <property type="entry name" value="Mannose-Binding Protein A, subunit A"/>
    <property type="match status" value="1"/>
</dbReference>
<feature type="region of interest" description="Disordered" evidence="4">
    <location>
        <begin position="1"/>
        <end position="35"/>
    </location>
</feature>
<dbReference type="SUPFAM" id="SSF56436">
    <property type="entry name" value="C-type lectin-like"/>
    <property type="match status" value="1"/>
</dbReference>
<protein>
    <submittedName>
        <fullName evidence="7">C-type lectin domain family 4 member F</fullName>
    </submittedName>
</protein>
<evidence type="ECO:0000256" key="2">
    <source>
        <dbReference type="ARBA" id="ARBA00023157"/>
    </source>
</evidence>
<dbReference type="Proteomes" id="UP000472240">
    <property type="component" value="Chromosome 13"/>
</dbReference>
<dbReference type="InterPro" id="IPR050111">
    <property type="entry name" value="C-type_lectin/snaclec_domain"/>
</dbReference>
<keyword evidence="2" id="KW-1015">Disulfide bond</keyword>
<dbReference type="CDD" id="cd03590">
    <property type="entry name" value="CLECT_DC-SIGN_like"/>
    <property type="match status" value="1"/>
</dbReference>
<reference evidence="7 8" key="2">
    <citation type="journal article" date="2018" name="Annu Rev Anim Biosci">
        <title>Bat Biology, Genomes, and the Bat1K Project: To Generate Chromosome-Level Genomes for All Living Bat Species.</title>
        <authorList>
            <person name="Teeling E.C."/>
            <person name="Vernes S.C."/>
            <person name="Davalos L.M."/>
            <person name="Ray D.A."/>
            <person name="Gilbert M.T.P."/>
            <person name="Myers E."/>
        </authorList>
    </citation>
    <scope>NUCLEOTIDE SEQUENCE</scope>
</reference>
<dbReference type="GeneID" id="117033366"/>
<dbReference type="OrthoDB" id="2142683at2759"/>
<reference evidence="7" key="5">
    <citation type="submission" date="2025-09" db="UniProtKB">
        <authorList>
            <consortium name="Ensembl"/>
        </authorList>
    </citation>
    <scope>IDENTIFICATION</scope>
</reference>
<dbReference type="PANTHER" id="PTHR22803">
    <property type="entry name" value="MANNOSE, PHOSPHOLIPASE, LECTIN RECEPTOR RELATED"/>
    <property type="match status" value="1"/>
</dbReference>
<evidence type="ECO:0000259" key="6">
    <source>
        <dbReference type="PROSITE" id="PS50041"/>
    </source>
</evidence>
<dbReference type="InParanoid" id="A0A671F497"/>
<dbReference type="GO" id="GO:0030246">
    <property type="term" value="F:carbohydrate binding"/>
    <property type="evidence" value="ECO:0007669"/>
    <property type="project" value="UniProtKB-KW"/>
</dbReference>
<evidence type="ECO:0000256" key="3">
    <source>
        <dbReference type="SAM" id="Coils"/>
    </source>
</evidence>
<dbReference type="InterPro" id="IPR016186">
    <property type="entry name" value="C-type_lectin-like/link_sf"/>
</dbReference>
<keyword evidence="5" id="KW-0472">Membrane</keyword>
<dbReference type="InterPro" id="IPR018378">
    <property type="entry name" value="C-type_lectin_CS"/>
</dbReference>
<accession>A0A671F497</accession>
<keyword evidence="5" id="KW-1133">Transmembrane helix</keyword>
<dbReference type="InterPro" id="IPR033989">
    <property type="entry name" value="CD209-like_CTLD"/>
</dbReference>
<dbReference type="CTD" id="165530"/>
<reference evidence="7" key="4">
    <citation type="submission" date="2025-08" db="UniProtKB">
        <authorList>
            <consortium name="Ensembl"/>
        </authorList>
    </citation>
    <scope>IDENTIFICATION</scope>
</reference>
<keyword evidence="3" id="KW-0175">Coiled coil</keyword>
<dbReference type="Pfam" id="PF00059">
    <property type="entry name" value="Lectin_C"/>
    <property type="match status" value="1"/>
</dbReference>
<dbReference type="InterPro" id="IPR016187">
    <property type="entry name" value="CTDL_fold"/>
</dbReference>
<evidence type="ECO:0000313" key="7">
    <source>
        <dbReference type="Ensembl" id="ENSRFEP00010020495.1"/>
    </source>
</evidence>
<dbReference type="SMART" id="SM00034">
    <property type="entry name" value="CLECT"/>
    <property type="match status" value="1"/>
</dbReference>
<dbReference type="PROSITE" id="PS50041">
    <property type="entry name" value="C_TYPE_LECTIN_2"/>
    <property type="match status" value="1"/>
</dbReference>
<dbReference type="RefSeq" id="XP_032981355.1">
    <property type="nucleotide sequence ID" value="XM_033125464.1"/>
</dbReference>
<dbReference type="InterPro" id="IPR001304">
    <property type="entry name" value="C-type_lectin-like"/>
</dbReference>
<dbReference type="AlphaFoldDB" id="A0A671F497"/>